<dbReference type="SMART" id="SM00382">
    <property type="entry name" value="AAA"/>
    <property type="match status" value="1"/>
</dbReference>
<dbReference type="CDD" id="cd00009">
    <property type="entry name" value="AAA"/>
    <property type="match status" value="1"/>
</dbReference>
<organism evidence="3 4">
    <name type="scientific">Streptomyces thermolineatus</name>
    <dbReference type="NCBI Taxonomy" id="44033"/>
    <lineage>
        <taxon>Bacteria</taxon>
        <taxon>Bacillati</taxon>
        <taxon>Actinomycetota</taxon>
        <taxon>Actinomycetes</taxon>
        <taxon>Kitasatosporales</taxon>
        <taxon>Streptomycetaceae</taxon>
        <taxon>Streptomyces</taxon>
    </lineage>
</organism>
<reference evidence="3 4" key="1">
    <citation type="journal article" date="2019" name="Int. J. Syst. Evol. Microbiol.">
        <title>The Global Catalogue of Microorganisms (GCM) 10K type strain sequencing project: providing services to taxonomists for standard genome sequencing and annotation.</title>
        <authorList>
            <consortium name="The Broad Institute Genomics Platform"/>
            <consortium name="The Broad Institute Genome Sequencing Center for Infectious Disease"/>
            <person name="Wu L."/>
            <person name="Ma J."/>
        </authorList>
    </citation>
    <scope>NUCLEOTIDE SEQUENCE [LARGE SCALE GENOMIC DNA]</scope>
    <source>
        <strain evidence="3 4">JCM 6307</strain>
    </source>
</reference>
<dbReference type="Gene3D" id="3.40.50.300">
    <property type="entry name" value="P-loop containing nucleotide triphosphate hydrolases"/>
    <property type="match status" value="1"/>
</dbReference>
<evidence type="ECO:0000313" key="4">
    <source>
        <dbReference type="Proteomes" id="UP001501358"/>
    </source>
</evidence>
<dbReference type="PANTHER" id="PTHR42759">
    <property type="entry name" value="MOXR FAMILY PROTEIN"/>
    <property type="match status" value="1"/>
</dbReference>
<sequence>MTDPIDSAPPAVAATTPAPAAATGPTAPPGPAADGARASLEALRTEIAKAVVGQDPAVTGLVVALLCRGHVLLEGVPGVAKTLLVRTLAAALRLDTKRVQFTPDLMPGDVTGSLVYDARTAEFSFQPGPVFTNLLLADEINRTPPKTQASLLEAMEERQVSVDGTPRPLPEPFMVAATQNPVEYEGTYPLPEAQLDRFLLKLILPLPGRQDEIDVLTRHASGFDPRDLAAAGVRPVADAAVLDAARSAVAEVSVSPEIAAYIVDLCRATRESPSLTLGVSPRGATALLATSRAWAWLTGRDYVTPDDVKALALPTLRHRVQLRPEAEMEGVTADAVITTVLAHVPVPR</sequence>
<feature type="region of interest" description="Disordered" evidence="1">
    <location>
        <begin position="1"/>
        <end position="35"/>
    </location>
</feature>
<keyword evidence="4" id="KW-1185">Reference proteome</keyword>
<dbReference type="Gene3D" id="1.10.8.80">
    <property type="entry name" value="Magnesium chelatase subunit I, C-Terminal domain"/>
    <property type="match status" value="1"/>
</dbReference>
<feature type="domain" description="AAA+ ATPase" evidence="2">
    <location>
        <begin position="67"/>
        <end position="208"/>
    </location>
</feature>
<evidence type="ECO:0000256" key="1">
    <source>
        <dbReference type="SAM" id="MobiDB-lite"/>
    </source>
</evidence>
<proteinExistence type="predicted"/>
<dbReference type="InterPro" id="IPR011703">
    <property type="entry name" value="ATPase_AAA-3"/>
</dbReference>
<dbReference type="InterPro" id="IPR027417">
    <property type="entry name" value="P-loop_NTPase"/>
</dbReference>
<name>A0ABN3MZD2_9ACTN</name>
<gene>
    <name evidence="3" type="ORF">GCM10010406_54310</name>
</gene>
<dbReference type="Proteomes" id="UP001501358">
    <property type="component" value="Unassembled WGS sequence"/>
</dbReference>
<dbReference type="Pfam" id="PF07726">
    <property type="entry name" value="AAA_3"/>
    <property type="match status" value="1"/>
</dbReference>
<dbReference type="PIRSF" id="PIRSF002849">
    <property type="entry name" value="AAA_ATPase_chaperone_MoxR_prd"/>
    <property type="match status" value="1"/>
</dbReference>
<protein>
    <submittedName>
        <fullName evidence="3">MoxR family ATPase</fullName>
    </submittedName>
</protein>
<dbReference type="InterPro" id="IPR003593">
    <property type="entry name" value="AAA+_ATPase"/>
</dbReference>
<evidence type="ECO:0000313" key="3">
    <source>
        <dbReference type="EMBL" id="GAA2511105.1"/>
    </source>
</evidence>
<feature type="compositionally biased region" description="Low complexity" evidence="1">
    <location>
        <begin position="8"/>
        <end position="25"/>
    </location>
</feature>
<dbReference type="Pfam" id="PF17863">
    <property type="entry name" value="AAA_lid_2"/>
    <property type="match status" value="1"/>
</dbReference>
<comment type="caution">
    <text evidence="3">The sequence shown here is derived from an EMBL/GenBank/DDBJ whole genome shotgun (WGS) entry which is preliminary data.</text>
</comment>
<dbReference type="EMBL" id="BAAATA010000055">
    <property type="protein sequence ID" value="GAA2511105.1"/>
    <property type="molecule type" value="Genomic_DNA"/>
</dbReference>
<evidence type="ECO:0000259" key="2">
    <source>
        <dbReference type="SMART" id="SM00382"/>
    </source>
</evidence>
<dbReference type="InterPro" id="IPR041628">
    <property type="entry name" value="ChlI/MoxR_AAA_lid"/>
</dbReference>
<dbReference type="InterPro" id="IPR050764">
    <property type="entry name" value="CbbQ/NirQ/NorQ/GpvN"/>
</dbReference>
<dbReference type="SUPFAM" id="SSF52540">
    <property type="entry name" value="P-loop containing nucleoside triphosphate hydrolases"/>
    <property type="match status" value="1"/>
</dbReference>
<dbReference type="PANTHER" id="PTHR42759:SF1">
    <property type="entry name" value="MAGNESIUM-CHELATASE SUBUNIT CHLD"/>
    <property type="match status" value="1"/>
</dbReference>
<accession>A0ABN3MZD2</accession>